<sequence>MVQPVPTSVPYTATPSQPYKGTTSYSETNGSSLTIVLKRIAVFGVWGEDVRYASVWGDQVTYSTDGFRDMCRELRNILLDPQSHQAVDKLSEVQLGNTYEIEGALRNVLRFEALWGRVVLSWPQELYNLQRLLQNPCYSKGDLQQKVLVSRHFASTVAHHGPVLEQRYLANNVDRFALTATNIYM</sequence>
<protein>
    <submittedName>
        <fullName evidence="2">Uncharacterized protein</fullName>
    </submittedName>
</protein>
<feature type="region of interest" description="Disordered" evidence="1">
    <location>
        <begin position="1"/>
        <end position="27"/>
    </location>
</feature>
<proteinExistence type="predicted"/>
<keyword evidence="3" id="KW-1185">Reference proteome</keyword>
<dbReference type="AlphaFoldDB" id="A0AAD4FH54"/>
<comment type="caution">
    <text evidence="2">The sequence shown here is derived from an EMBL/GenBank/DDBJ whole genome shotgun (WGS) entry which is preliminary data.</text>
</comment>
<gene>
    <name evidence="2" type="ORF">G6011_07588</name>
</gene>
<dbReference type="Proteomes" id="UP001199106">
    <property type="component" value="Unassembled WGS sequence"/>
</dbReference>
<evidence type="ECO:0000313" key="3">
    <source>
        <dbReference type="Proteomes" id="UP001199106"/>
    </source>
</evidence>
<organism evidence="2 3">
    <name type="scientific">Alternaria panax</name>
    <dbReference type="NCBI Taxonomy" id="48097"/>
    <lineage>
        <taxon>Eukaryota</taxon>
        <taxon>Fungi</taxon>
        <taxon>Dikarya</taxon>
        <taxon>Ascomycota</taxon>
        <taxon>Pezizomycotina</taxon>
        <taxon>Dothideomycetes</taxon>
        <taxon>Pleosporomycetidae</taxon>
        <taxon>Pleosporales</taxon>
        <taxon>Pleosporineae</taxon>
        <taxon>Pleosporaceae</taxon>
        <taxon>Alternaria</taxon>
        <taxon>Alternaria sect. Panax</taxon>
    </lineage>
</organism>
<dbReference type="EMBL" id="JAANER010000006">
    <property type="protein sequence ID" value="KAG9188883.1"/>
    <property type="molecule type" value="Genomic_DNA"/>
</dbReference>
<name>A0AAD4FH54_9PLEO</name>
<reference evidence="2" key="1">
    <citation type="submission" date="2021-07" db="EMBL/GenBank/DDBJ databases">
        <title>Genome Resource of American Ginseng Black Spot Pathogen Alternaria panax.</title>
        <authorList>
            <person name="Qiu C."/>
            <person name="Wang W."/>
            <person name="Liu Z."/>
        </authorList>
    </citation>
    <scope>NUCLEOTIDE SEQUENCE</scope>
    <source>
        <strain evidence="2">BNCC115425</strain>
    </source>
</reference>
<evidence type="ECO:0000313" key="2">
    <source>
        <dbReference type="EMBL" id="KAG9188883.1"/>
    </source>
</evidence>
<evidence type="ECO:0000256" key="1">
    <source>
        <dbReference type="SAM" id="MobiDB-lite"/>
    </source>
</evidence>
<accession>A0AAD4FH54</accession>